<dbReference type="GO" id="GO:0002161">
    <property type="term" value="F:aminoacyl-tRNA deacylase activity"/>
    <property type="evidence" value="ECO:0007669"/>
    <property type="project" value="InterPro"/>
</dbReference>
<dbReference type="GO" id="GO:0003999">
    <property type="term" value="F:adenine phosphoribosyltransferase activity"/>
    <property type="evidence" value="ECO:0007669"/>
    <property type="project" value="UniProtKB-EC"/>
</dbReference>
<proteinExistence type="inferred from homology"/>
<comment type="similarity">
    <text evidence="5">Belongs to the VAMP-associated protein (VAP) (TC 9.B.17) family.</text>
</comment>
<name>A0A9E7F4A8_9LILI</name>
<keyword evidence="11" id="KW-0660">Purine salvage</keyword>
<dbReference type="Gene3D" id="3.40.50.2020">
    <property type="match status" value="2"/>
</dbReference>
<comment type="pathway">
    <text evidence="3">Purine metabolism; AMP biosynthesis via salvage pathway; AMP from adenine: step 1/1.</text>
</comment>
<dbReference type="GO" id="GO:0005783">
    <property type="term" value="C:endoplasmic reticulum"/>
    <property type="evidence" value="ECO:0007669"/>
    <property type="project" value="UniProtKB-ARBA"/>
</dbReference>
<dbReference type="InterPro" id="IPR050120">
    <property type="entry name" value="Adenine_PRTase"/>
</dbReference>
<keyword evidence="8" id="KW-0963">Cytoplasm</keyword>
<dbReference type="PANTHER" id="PTHR11776">
    <property type="entry name" value="ADENINE PHOSPHORIBOSYLTRANSFERASE"/>
    <property type="match status" value="1"/>
</dbReference>
<dbReference type="Gene3D" id="3.90.960.10">
    <property type="entry name" value="YbaK/aminoacyl-tRNA synthetase-associated domain"/>
    <property type="match status" value="1"/>
</dbReference>
<dbReference type="Pfam" id="PF00635">
    <property type="entry name" value="Motile_Sperm"/>
    <property type="match status" value="1"/>
</dbReference>
<evidence type="ECO:0000256" key="9">
    <source>
        <dbReference type="ARBA" id="ARBA00022676"/>
    </source>
</evidence>
<feature type="region of interest" description="Disordered" evidence="12">
    <location>
        <begin position="270"/>
        <end position="328"/>
    </location>
</feature>
<dbReference type="EC" id="2.4.2.7" evidence="7"/>
<dbReference type="GO" id="GO:0005829">
    <property type="term" value="C:cytosol"/>
    <property type="evidence" value="ECO:0007669"/>
    <property type="project" value="TreeGrafter"/>
</dbReference>
<dbReference type="SUPFAM" id="SSF49354">
    <property type="entry name" value="PapD-like"/>
    <property type="match status" value="1"/>
</dbReference>
<dbReference type="InterPro" id="IPR013783">
    <property type="entry name" value="Ig-like_fold"/>
</dbReference>
<keyword evidence="9" id="KW-0328">Glycosyltransferase</keyword>
<dbReference type="Pfam" id="PF00156">
    <property type="entry name" value="Pribosyltran"/>
    <property type="match status" value="2"/>
</dbReference>
<feature type="compositionally biased region" description="Polar residues" evidence="12">
    <location>
        <begin position="286"/>
        <end position="314"/>
    </location>
</feature>
<protein>
    <recommendedName>
        <fullName evidence="7">adenine phosphoribosyltransferase</fullName>
        <ecNumber evidence="7">2.4.2.7</ecNumber>
    </recommendedName>
</protein>
<dbReference type="EMBL" id="CP097504">
    <property type="protein sequence ID" value="URD88310.1"/>
    <property type="molecule type" value="Genomic_DNA"/>
</dbReference>
<dbReference type="InterPro" id="IPR000535">
    <property type="entry name" value="MSP_dom"/>
</dbReference>
<sequence>MIGVEARGFIFGPPIALAIGAKFIPLRKPRKLPGEVISENYVLEYGTDCLQMHVGAVQPGERALVVDDLIATGGTLCAAISLLGEVISENYVLEYGTDCLQMHVGAVQPGERALVVDDLIATGGTLCAAISLLERAGAEVVECACVIELPELKGREKLNVEVKKQSSCCMQLTNKADHYVAFKVKTTSPKKYSVRPNMGVVPPKSTISITVTMQAHKEAPPDLQCKDKFLVQSVVADDGATTKDITAEMFNKAPGKDVEEFKLRVVYIPANPPSPVPEESEEGISPRSSVLENEAQSSTLFDAVSRSSIEASTEQSHERETVGSCEPPLPSLPPAGFFVYPPSYSKFAGKLVMEAAAADGMGALGELEALQTCLLQRIAAVELSLQTQFDQISSDCAADGEGGETTEARLSAILRARGVDDFAFKRVPADYYDRPIEVRRDILGAPSVEHLCKSIVLVNTQALAGITDCSDRNNSKYYVVVIQYAARLNAENIKNFLYTLNNSKISKKKFNMRLAPEEESLKLTGFVHNAVTCIGMETDIPVTFNLLNIIL</sequence>
<evidence type="ECO:0000256" key="4">
    <source>
        <dbReference type="ARBA" id="ARBA00008391"/>
    </source>
</evidence>
<dbReference type="AlphaFoldDB" id="A0A9E7F4A8"/>
<dbReference type="PANTHER" id="PTHR11776:SF7">
    <property type="entry name" value="PHOSPHORIBOSYLTRANSFERASE DOMAIN-CONTAINING PROTEIN"/>
    <property type="match status" value="1"/>
</dbReference>
<evidence type="ECO:0000256" key="6">
    <source>
        <dbReference type="ARBA" id="ARBA00011738"/>
    </source>
</evidence>
<feature type="domain" description="MSP" evidence="13">
    <location>
        <begin position="145"/>
        <end position="268"/>
    </location>
</feature>
<gene>
    <name evidence="14" type="ORF">MUK42_28728</name>
</gene>
<dbReference type="OrthoDB" id="1058301at2759"/>
<dbReference type="InterPro" id="IPR008962">
    <property type="entry name" value="PapD-like_sf"/>
</dbReference>
<evidence type="ECO:0000256" key="2">
    <source>
        <dbReference type="ARBA" id="ARBA00004496"/>
    </source>
</evidence>
<dbReference type="GO" id="GO:0006166">
    <property type="term" value="P:purine ribonucleoside salvage"/>
    <property type="evidence" value="ECO:0007669"/>
    <property type="project" value="UniProtKB-KW"/>
</dbReference>
<reference evidence="14" key="1">
    <citation type="submission" date="2022-05" db="EMBL/GenBank/DDBJ databases">
        <title>The Musa troglodytarum L. genome provides insights into the mechanism of non-climacteric behaviour and enrichment of carotenoids.</title>
        <authorList>
            <person name="Wang J."/>
        </authorList>
    </citation>
    <scope>NUCLEOTIDE SEQUENCE</scope>
    <source>
        <tissue evidence="14">Leaf</tissue>
    </source>
</reference>
<evidence type="ECO:0000256" key="1">
    <source>
        <dbReference type="ARBA" id="ARBA00000868"/>
    </source>
</evidence>
<dbReference type="SUPFAM" id="SSF55826">
    <property type="entry name" value="YbaK/ProRS associated domain"/>
    <property type="match status" value="1"/>
</dbReference>
<dbReference type="InterPro" id="IPR000836">
    <property type="entry name" value="PRTase_dom"/>
</dbReference>
<dbReference type="FunFam" id="2.60.40.10:FF:000813">
    <property type="entry name" value="Vesicle-associated protein 1-1"/>
    <property type="match status" value="1"/>
</dbReference>
<comment type="similarity">
    <text evidence="4">Belongs to the purine/pyrimidine phosphoribosyltransferase family.</text>
</comment>
<keyword evidence="15" id="KW-1185">Reference proteome</keyword>
<evidence type="ECO:0000256" key="3">
    <source>
        <dbReference type="ARBA" id="ARBA00004659"/>
    </source>
</evidence>
<evidence type="ECO:0000313" key="14">
    <source>
        <dbReference type="EMBL" id="URD88310.1"/>
    </source>
</evidence>
<evidence type="ECO:0000256" key="7">
    <source>
        <dbReference type="ARBA" id="ARBA00011893"/>
    </source>
</evidence>
<dbReference type="InterPro" id="IPR036754">
    <property type="entry name" value="YbaK/aa-tRNA-synt-asso_dom_sf"/>
</dbReference>
<evidence type="ECO:0000256" key="10">
    <source>
        <dbReference type="ARBA" id="ARBA00022679"/>
    </source>
</evidence>
<keyword evidence="10 14" id="KW-0808">Transferase</keyword>
<evidence type="ECO:0000256" key="11">
    <source>
        <dbReference type="ARBA" id="ARBA00022726"/>
    </source>
</evidence>
<comment type="catalytic activity">
    <reaction evidence="1">
        <text>AMP + diphosphate = 5-phospho-alpha-D-ribose 1-diphosphate + adenine</text>
        <dbReference type="Rhea" id="RHEA:16609"/>
        <dbReference type="ChEBI" id="CHEBI:16708"/>
        <dbReference type="ChEBI" id="CHEBI:33019"/>
        <dbReference type="ChEBI" id="CHEBI:58017"/>
        <dbReference type="ChEBI" id="CHEBI:456215"/>
        <dbReference type="EC" id="2.4.2.7"/>
    </reaction>
</comment>
<organism evidence="14 15">
    <name type="scientific">Musa troglodytarum</name>
    <name type="common">fe'i banana</name>
    <dbReference type="NCBI Taxonomy" id="320322"/>
    <lineage>
        <taxon>Eukaryota</taxon>
        <taxon>Viridiplantae</taxon>
        <taxon>Streptophyta</taxon>
        <taxon>Embryophyta</taxon>
        <taxon>Tracheophyta</taxon>
        <taxon>Spermatophyta</taxon>
        <taxon>Magnoliopsida</taxon>
        <taxon>Liliopsida</taxon>
        <taxon>Zingiberales</taxon>
        <taxon>Musaceae</taxon>
        <taxon>Musa</taxon>
    </lineage>
</organism>
<dbReference type="SUPFAM" id="SSF53271">
    <property type="entry name" value="PRTase-like"/>
    <property type="match status" value="2"/>
</dbReference>
<evidence type="ECO:0000256" key="8">
    <source>
        <dbReference type="ARBA" id="ARBA00022490"/>
    </source>
</evidence>
<dbReference type="CDD" id="cd06223">
    <property type="entry name" value="PRTases_typeI"/>
    <property type="match status" value="1"/>
</dbReference>
<dbReference type="Gene3D" id="2.60.40.10">
    <property type="entry name" value="Immunoglobulins"/>
    <property type="match status" value="1"/>
</dbReference>
<evidence type="ECO:0000256" key="5">
    <source>
        <dbReference type="ARBA" id="ARBA00008932"/>
    </source>
</evidence>
<dbReference type="InterPro" id="IPR029057">
    <property type="entry name" value="PRTase-like"/>
</dbReference>
<dbReference type="PROSITE" id="PS50202">
    <property type="entry name" value="MSP"/>
    <property type="match status" value="1"/>
</dbReference>
<comment type="subcellular location">
    <subcellularLocation>
        <location evidence="2">Cytoplasm</location>
    </subcellularLocation>
</comment>
<evidence type="ECO:0000256" key="12">
    <source>
        <dbReference type="SAM" id="MobiDB-lite"/>
    </source>
</evidence>
<comment type="subunit">
    <text evidence="6">Homodimer.</text>
</comment>
<accession>A0A9E7F4A8</accession>
<evidence type="ECO:0000259" key="13">
    <source>
        <dbReference type="PROSITE" id="PS50202"/>
    </source>
</evidence>
<dbReference type="Proteomes" id="UP001055439">
    <property type="component" value="Chromosome 2"/>
</dbReference>
<dbReference type="CDD" id="cd04332">
    <property type="entry name" value="YbaK_like"/>
    <property type="match status" value="1"/>
</dbReference>
<evidence type="ECO:0000313" key="15">
    <source>
        <dbReference type="Proteomes" id="UP001055439"/>
    </source>
</evidence>